<evidence type="ECO:0000256" key="1">
    <source>
        <dbReference type="ARBA" id="ARBA00006484"/>
    </source>
</evidence>
<protein>
    <submittedName>
        <fullName evidence="5">SDR family NAD(P)-dependent oxidoreductase</fullName>
    </submittedName>
</protein>
<comment type="caution">
    <text evidence="5">The sequence shown here is derived from an EMBL/GenBank/DDBJ whole genome shotgun (WGS) entry which is preliminary data.</text>
</comment>
<accession>A0A937G171</accession>
<organism evidence="5 6">
    <name type="scientific">Fulvivirga marina</name>
    <dbReference type="NCBI Taxonomy" id="2494733"/>
    <lineage>
        <taxon>Bacteria</taxon>
        <taxon>Pseudomonadati</taxon>
        <taxon>Bacteroidota</taxon>
        <taxon>Cytophagia</taxon>
        <taxon>Cytophagales</taxon>
        <taxon>Fulvivirgaceae</taxon>
        <taxon>Fulvivirga</taxon>
    </lineage>
</organism>
<gene>
    <name evidence="5" type="ORF">JMN32_09885</name>
</gene>
<dbReference type="PROSITE" id="PS00061">
    <property type="entry name" value="ADH_SHORT"/>
    <property type="match status" value="1"/>
</dbReference>
<dbReference type="InterPro" id="IPR057326">
    <property type="entry name" value="KR_dom"/>
</dbReference>
<dbReference type="SMART" id="SM00822">
    <property type="entry name" value="PKS_KR"/>
    <property type="match status" value="1"/>
</dbReference>
<dbReference type="PRINTS" id="PR00081">
    <property type="entry name" value="GDHRDH"/>
</dbReference>
<dbReference type="Proteomes" id="UP000614216">
    <property type="component" value="Unassembled WGS sequence"/>
</dbReference>
<dbReference type="GO" id="GO:0016491">
    <property type="term" value="F:oxidoreductase activity"/>
    <property type="evidence" value="ECO:0007669"/>
    <property type="project" value="UniProtKB-KW"/>
</dbReference>
<evidence type="ECO:0000313" key="6">
    <source>
        <dbReference type="Proteomes" id="UP000614216"/>
    </source>
</evidence>
<evidence type="ECO:0000256" key="2">
    <source>
        <dbReference type="ARBA" id="ARBA00023002"/>
    </source>
</evidence>
<proteinExistence type="inferred from homology"/>
<dbReference type="RefSeq" id="WP_202856152.1">
    <property type="nucleotide sequence ID" value="NZ_JAEUGD010000031.1"/>
</dbReference>
<dbReference type="InterPro" id="IPR002347">
    <property type="entry name" value="SDR_fam"/>
</dbReference>
<feature type="domain" description="Ketoreductase" evidence="4">
    <location>
        <begin position="6"/>
        <end position="182"/>
    </location>
</feature>
<dbReference type="SUPFAM" id="SSF51735">
    <property type="entry name" value="NAD(P)-binding Rossmann-fold domains"/>
    <property type="match status" value="1"/>
</dbReference>
<dbReference type="GO" id="GO:0016020">
    <property type="term" value="C:membrane"/>
    <property type="evidence" value="ECO:0007669"/>
    <property type="project" value="TreeGrafter"/>
</dbReference>
<dbReference type="PRINTS" id="PR00080">
    <property type="entry name" value="SDRFAMILY"/>
</dbReference>
<evidence type="ECO:0000256" key="3">
    <source>
        <dbReference type="RuleBase" id="RU000363"/>
    </source>
</evidence>
<evidence type="ECO:0000259" key="4">
    <source>
        <dbReference type="SMART" id="SM00822"/>
    </source>
</evidence>
<dbReference type="Pfam" id="PF00106">
    <property type="entry name" value="adh_short"/>
    <property type="match status" value="1"/>
</dbReference>
<sequence length="249" mass="26968">MKTTDNTVLITGGSAGIGFEIAKALVEKGNKVIITGRDASRLESAQKQLKDAVVIPFDVTDAQQVEQLVQRLNQEFPELNVVVNNAGKAFLHHLSNNTNSFGAASEEILTNYLSIVRLNEELLPLLNKQQEGAIVNVSSMVAFAPPVMLSTYAASKAALHSYTQSLRLTLSKNTSIRVFELIPPLVNTAFSKEIGGGQGISPAVVAEELLKAMEREEHEIHVGDTAQISALSRKSPQEALMVMNQSFLN</sequence>
<reference evidence="5" key="1">
    <citation type="submission" date="2021-01" db="EMBL/GenBank/DDBJ databases">
        <title>Fulvivirga kasyanovii gen. nov., sp nov., a novel member of the phylum Bacteroidetes isolated from seawater in a mussel farm.</title>
        <authorList>
            <person name="Zhao L.-H."/>
            <person name="Wang Z.-J."/>
        </authorList>
    </citation>
    <scope>NUCLEOTIDE SEQUENCE</scope>
    <source>
        <strain evidence="5">29W222</strain>
    </source>
</reference>
<keyword evidence="2" id="KW-0560">Oxidoreductase</keyword>
<dbReference type="AlphaFoldDB" id="A0A937G171"/>
<dbReference type="InterPro" id="IPR036291">
    <property type="entry name" value="NAD(P)-bd_dom_sf"/>
</dbReference>
<dbReference type="PANTHER" id="PTHR44196">
    <property type="entry name" value="DEHYDROGENASE/REDUCTASE SDR FAMILY MEMBER 7B"/>
    <property type="match status" value="1"/>
</dbReference>
<dbReference type="PANTHER" id="PTHR44196:SF1">
    <property type="entry name" value="DEHYDROGENASE_REDUCTASE SDR FAMILY MEMBER 7B"/>
    <property type="match status" value="1"/>
</dbReference>
<evidence type="ECO:0000313" key="5">
    <source>
        <dbReference type="EMBL" id="MBL6446621.1"/>
    </source>
</evidence>
<keyword evidence="6" id="KW-1185">Reference proteome</keyword>
<name>A0A937G171_9BACT</name>
<dbReference type="Gene3D" id="3.40.50.720">
    <property type="entry name" value="NAD(P)-binding Rossmann-like Domain"/>
    <property type="match status" value="1"/>
</dbReference>
<comment type="similarity">
    <text evidence="1 3">Belongs to the short-chain dehydrogenases/reductases (SDR) family.</text>
</comment>
<dbReference type="EMBL" id="JAEUGD010000031">
    <property type="protein sequence ID" value="MBL6446621.1"/>
    <property type="molecule type" value="Genomic_DNA"/>
</dbReference>
<dbReference type="InterPro" id="IPR020904">
    <property type="entry name" value="Sc_DH/Rdtase_CS"/>
</dbReference>